<reference evidence="1 2" key="1">
    <citation type="journal article" date="2020" name="Nature">
        <title>Bacterial chemolithoautotrophy via manganese oxidation.</title>
        <authorList>
            <person name="Yu H."/>
            <person name="Leadbetter J.R."/>
        </authorList>
    </citation>
    <scope>NUCLEOTIDE SEQUENCE [LARGE SCALE GENOMIC DNA]</scope>
    <source>
        <strain evidence="1 2">Mn-1</strain>
    </source>
</reference>
<dbReference type="AlphaFoldDB" id="A0A7X6IB58"/>
<evidence type="ECO:0000313" key="2">
    <source>
        <dbReference type="Proteomes" id="UP000534783"/>
    </source>
</evidence>
<name>A0A7X6IB58_9BACT</name>
<dbReference type="EMBL" id="VTOW01000002">
    <property type="protein sequence ID" value="NKE71125.1"/>
    <property type="molecule type" value="Genomic_DNA"/>
</dbReference>
<keyword evidence="2" id="KW-1185">Reference proteome</keyword>
<sequence length="121" mass="13781">MKIQTIWAVKVVPDDEAEDLHEFGLSWYRFAKEPIETDPVLKIPAKPAVWVKFSKLEQLELMQSDFPEAKLGPAGSFTEGILFAESWDKAEALRKKVHAVLLGEGEDEMGKIIKEETMEDY</sequence>
<protein>
    <submittedName>
        <fullName evidence="1">Uncharacterized protein</fullName>
    </submittedName>
</protein>
<dbReference type="RefSeq" id="WP_168059473.1">
    <property type="nucleotide sequence ID" value="NZ_VTOW01000002.1"/>
</dbReference>
<organism evidence="1 2">
    <name type="scientific">Candidatus Manganitrophus noduliformans</name>
    <dbReference type="NCBI Taxonomy" id="2606439"/>
    <lineage>
        <taxon>Bacteria</taxon>
        <taxon>Pseudomonadati</taxon>
        <taxon>Nitrospirota</taxon>
        <taxon>Nitrospiria</taxon>
        <taxon>Candidatus Troglogloeales</taxon>
        <taxon>Candidatus Manganitrophaceae</taxon>
        <taxon>Candidatus Manganitrophus</taxon>
    </lineage>
</organism>
<proteinExistence type="predicted"/>
<dbReference type="Proteomes" id="UP000534783">
    <property type="component" value="Unassembled WGS sequence"/>
</dbReference>
<gene>
    <name evidence="1" type="ORF">MNODULE_10295</name>
</gene>
<evidence type="ECO:0000313" key="1">
    <source>
        <dbReference type="EMBL" id="NKE71125.1"/>
    </source>
</evidence>
<comment type="caution">
    <text evidence="1">The sequence shown here is derived from an EMBL/GenBank/DDBJ whole genome shotgun (WGS) entry which is preliminary data.</text>
</comment>
<accession>A0A7X6IB58</accession>